<sequence length="202" mass="22201">MQKKLLKSYATKAFVKKWRKDGLKTPLSLLQREDRKTKANSGSAGFDFVPKWVHYRQLLFLKDCAIVAPSESSLDTSIVEDESEATLTLCGESQLENLNGETSTSLQADTCQDEAANTFPIYGGPPRKKRKRTETEILAAATSALKSLGSRQGQQSSLYSSIGQVVMHTLESLNGEKRQKCMSDIFSLLAKYTAPTTGPSEA</sequence>
<evidence type="ECO:0008006" key="3">
    <source>
        <dbReference type="Google" id="ProtNLM"/>
    </source>
</evidence>
<dbReference type="AlphaFoldDB" id="A0A4Y2RTR5"/>
<protein>
    <recommendedName>
        <fullName evidence="3">MADF domain-containing protein</fullName>
    </recommendedName>
</protein>
<organism evidence="1 2">
    <name type="scientific">Araneus ventricosus</name>
    <name type="common">Orbweaver spider</name>
    <name type="synonym">Epeira ventricosa</name>
    <dbReference type="NCBI Taxonomy" id="182803"/>
    <lineage>
        <taxon>Eukaryota</taxon>
        <taxon>Metazoa</taxon>
        <taxon>Ecdysozoa</taxon>
        <taxon>Arthropoda</taxon>
        <taxon>Chelicerata</taxon>
        <taxon>Arachnida</taxon>
        <taxon>Araneae</taxon>
        <taxon>Araneomorphae</taxon>
        <taxon>Entelegynae</taxon>
        <taxon>Araneoidea</taxon>
        <taxon>Araneidae</taxon>
        <taxon>Araneus</taxon>
    </lineage>
</organism>
<evidence type="ECO:0000313" key="1">
    <source>
        <dbReference type="EMBL" id="GBN79264.1"/>
    </source>
</evidence>
<dbReference type="EMBL" id="BGPR01018480">
    <property type="protein sequence ID" value="GBN79264.1"/>
    <property type="molecule type" value="Genomic_DNA"/>
</dbReference>
<dbReference type="OrthoDB" id="6487365at2759"/>
<keyword evidence="2" id="KW-1185">Reference proteome</keyword>
<comment type="caution">
    <text evidence="1">The sequence shown here is derived from an EMBL/GenBank/DDBJ whole genome shotgun (WGS) entry which is preliminary data.</text>
</comment>
<dbReference type="Proteomes" id="UP000499080">
    <property type="component" value="Unassembled WGS sequence"/>
</dbReference>
<gene>
    <name evidence="1" type="ORF">AVEN_87623_1</name>
</gene>
<proteinExistence type="predicted"/>
<evidence type="ECO:0000313" key="2">
    <source>
        <dbReference type="Proteomes" id="UP000499080"/>
    </source>
</evidence>
<accession>A0A4Y2RTR5</accession>
<name>A0A4Y2RTR5_ARAVE</name>
<reference evidence="1 2" key="1">
    <citation type="journal article" date="2019" name="Sci. Rep.">
        <title>Orb-weaving spider Araneus ventricosus genome elucidates the spidroin gene catalogue.</title>
        <authorList>
            <person name="Kono N."/>
            <person name="Nakamura H."/>
            <person name="Ohtoshi R."/>
            <person name="Moran D.A.P."/>
            <person name="Shinohara A."/>
            <person name="Yoshida Y."/>
            <person name="Fujiwara M."/>
            <person name="Mori M."/>
            <person name="Tomita M."/>
            <person name="Arakawa K."/>
        </authorList>
    </citation>
    <scope>NUCLEOTIDE SEQUENCE [LARGE SCALE GENOMIC DNA]</scope>
</reference>